<dbReference type="EMBL" id="JABSTR010000011">
    <property type="protein sequence ID" value="KAH9381705.1"/>
    <property type="molecule type" value="Genomic_DNA"/>
</dbReference>
<dbReference type="VEuPathDB" id="VectorBase:HLOH_045202"/>
<feature type="transmembrane region" description="Helical" evidence="1">
    <location>
        <begin position="61"/>
        <end position="83"/>
    </location>
</feature>
<name>A0A9J6H3X1_HAELO</name>
<protein>
    <submittedName>
        <fullName evidence="2">Uncharacterized protein</fullName>
    </submittedName>
</protein>
<evidence type="ECO:0000256" key="1">
    <source>
        <dbReference type="SAM" id="Phobius"/>
    </source>
</evidence>
<accession>A0A9J6H3X1</accession>
<dbReference type="Proteomes" id="UP000821853">
    <property type="component" value="Chromosome 9"/>
</dbReference>
<dbReference type="AlphaFoldDB" id="A0A9J6H3X1"/>
<evidence type="ECO:0000313" key="3">
    <source>
        <dbReference type="Proteomes" id="UP000821853"/>
    </source>
</evidence>
<reference evidence="2 3" key="1">
    <citation type="journal article" date="2020" name="Cell">
        <title>Large-Scale Comparative Analyses of Tick Genomes Elucidate Their Genetic Diversity and Vector Capacities.</title>
        <authorList>
            <consortium name="Tick Genome and Microbiome Consortium (TIGMIC)"/>
            <person name="Jia N."/>
            <person name="Wang J."/>
            <person name="Shi W."/>
            <person name="Du L."/>
            <person name="Sun Y."/>
            <person name="Zhan W."/>
            <person name="Jiang J.F."/>
            <person name="Wang Q."/>
            <person name="Zhang B."/>
            <person name="Ji P."/>
            <person name="Bell-Sakyi L."/>
            <person name="Cui X.M."/>
            <person name="Yuan T.T."/>
            <person name="Jiang B.G."/>
            <person name="Yang W.F."/>
            <person name="Lam T.T."/>
            <person name="Chang Q.C."/>
            <person name="Ding S.J."/>
            <person name="Wang X.J."/>
            <person name="Zhu J.G."/>
            <person name="Ruan X.D."/>
            <person name="Zhao L."/>
            <person name="Wei J.T."/>
            <person name="Ye R.Z."/>
            <person name="Que T.C."/>
            <person name="Du C.H."/>
            <person name="Zhou Y.H."/>
            <person name="Cheng J.X."/>
            <person name="Dai P.F."/>
            <person name="Guo W.B."/>
            <person name="Han X.H."/>
            <person name="Huang E.J."/>
            <person name="Li L.F."/>
            <person name="Wei W."/>
            <person name="Gao Y.C."/>
            <person name="Liu J.Z."/>
            <person name="Shao H.Z."/>
            <person name="Wang X."/>
            <person name="Wang C.C."/>
            <person name="Yang T.C."/>
            <person name="Huo Q.B."/>
            <person name="Li W."/>
            <person name="Chen H.Y."/>
            <person name="Chen S.E."/>
            <person name="Zhou L.G."/>
            <person name="Ni X.B."/>
            <person name="Tian J.H."/>
            <person name="Sheng Y."/>
            <person name="Liu T."/>
            <person name="Pan Y.S."/>
            <person name="Xia L.Y."/>
            <person name="Li J."/>
            <person name="Zhao F."/>
            <person name="Cao W.C."/>
        </authorList>
    </citation>
    <scope>NUCLEOTIDE SEQUENCE [LARGE SCALE GENOMIC DNA]</scope>
    <source>
        <strain evidence="2">HaeL-2018</strain>
    </source>
</reference>
<gene>
    <name evidence="2" type="ORF">HPB48_010524</name>
</gene>
<comment type="caution">
    <text evidence="2">The sequence shown here is derived from an EMBL/GenBank/DDBJ whole genome shotgun (WGS) entry which is preliminary data.</text>
</comment>
<keyword evidence="3" id="KW-1185">Reference proteome</keyword>
<keyword evidence="1" id="KW-0472">Membrane</keyword>
<proteinExistence type="predicted"/>
<organism evidence="2 3">
    <name type="scientific">Haemaphysalis longicornis</name>
    <name type="common">Bush tick</name>
    <dbReference type="NCBI Taxonomy" id="44386"/>
    <lineage>
        <taxon>Eukaryota</taxon>
        <taxon>Metazoa</taxon>
        <taxon>Ecdysozoa</taxon>
        <taxon>Arthropoda</taxon>
        <taxon>Chelicerata</taxon>
        <taxon>Arachnida</taxon>
        <taxon>Acari</taxon>
        <taxon>Parasitiformes</taxon>
        <taxon>Ixodida</taxon>
        <taxon>Ixodoidea</taxon>
        <taxon>Ixodidae</taxon>
        <taxon>Haemaphysalinae</taxon>
        <taxon>Haemaphysalis</taxon>
    </lineage>
</organism>
<sequence>MMPKNFPCGAALKRAVVELTEHGHQEKQMSMLLWKTLHQSPHSRSGYETSPMARIEFWDHFLVYAYGVLLPCVVSLLEAYWAVIRHGGRFRREPRLRERKFAALQKC</sequence>
<keyword evidence="1" id="KW-0812">Transmembrane</keyword>
<evidence type="ECO:0000313" key="2">
    <source>
        <dbReference type="EMBL" id="KAH9381705.1"/>
    </source>
</evidence>
<keyword evidence="1" id="KW-1133">Transmembrane helix</keyword>